<keyword evidence="6" id="KW-0969">Cilium</keyword>
<dbReference type="EMBL" id="SNVJ01000023">
    <property type="protein sequence ID" value="MXP65605.1"/>
    <property type="molecule type" value="Genomic_DNA"/>
</dbReference>
<evidence type="ECO:0000256" key="3">
    <source>
        <dbReference type="ARBA" id="ARBA00022764"/>
    </source>
</evidence>
<keyword evidence="7" id="KW-1185">Reference proteome</keyword>
<dbReference type="InterPro" id="IPR013974">
    <property type="entry name" value="SAF"/>
</dbReference>
<keyword evidence="4" id="KW-1005">Bacterial flagellum biogenesis</keyword>
<organism evidence="6 7">
    <name type="scientific">Teichococcus coralli</name>
    <dbReference type="NCBI Taxonomy" id="2545983"/>
    <lineage>
        <taxon>Bacteria</taxon>
        <taxon>Pseudomonadati</taxon>
        <taxon>Pseudomonadota</taxon>
        <taxon>Alphaproteobacteria</taxon>
        <taxon>Acetobacterales</taxon>
        <taxon>Roseomonadaceae</taxon>
        <taxon>Roseomonas</taxon>
    </lineage>
</organism>
<accession>A0A845BF52</accession>
<dbReference type="InterPro" id="IPR017585">
    <property type="entry name" value="SAF_FlgA"/>
</dbReference>
<dbReference type="Proteomes" id="UP000460715">
    <property type="component" value="Unassembled WGS sequence"/>
</dbReference>
<keyword evidence="6" id="KW-0282">Flagellum</keyword>
<feature type="chain" id="PRO_5033104745" description="Flagella basal body P-ring formation protein FlgA" evidence="4">
    <location>
        <begin position="18"/>
        <end position="148"/>
    </location>
</feature>
<dbReference type="GO" id="GO:0042597">
    <property type="term" value="C:periplasmic space"/>
    <property type="evidence" value="ECO:0007669"/>
    <property type="project" value="UniProtKB-SubCell"/>
</dbReference>
<protein>
    <recommendedName>
        <fullName evidence="4">Flagella basal body P-ring formation protein FlgA</fullName>
    </recommendedName>
</protein>
<evidence type="ECO:0000313" key="6">
    <source>
        <dbReference type="EMBL" id="MXP65605.1"/>
    </source>
</evidence>
<evidence type="ECO:0000256" key="4">
    <source>
        <dbReference type="RuleBase" id="RU362063"/>
    </source>
</evidence>
<dbReference type="RefSeq" id="WP_160939011.1">
    <property type="nucleotide sequence ID" value="NZ_SNVJ01000023.1"/>
</dbReference>
<dbReference type="CDD" id="cd11614">
    <property type="entry name" value="SAF_CpaB_FlgA_like"/>
    <property type="match status" value="1"/>
</dbReference>
<dbReference type="NCBIfam" id="TIGR03170">
    <property type="entry name" value="flgA_cterm"/>
    <property type="match status" value="1"/>
</dbReference>
<dbReference type="PANTHER" id="PTHR36307:SF1">
    <property type="entry name" value="FLAGELLA BASAL BODY P-RING FORMATION PROTEIN FLGA"/>
    <property type="match status" value="1"/>
</dbReference>
<dbReference type="PANTHER" id="PTHR36307">
    <property type="entry name" value="FLAGELLA BASAL BODY P-RING FORMATION PROTEIN FLGA"/>
    <property type="match status" value="1"/>
</dbReference>
<comment type="caution">
    <text evidence="6">The sequence shown here is derived from an EMBL/GenBank/DDBJ whole genome shotgun (WGS) entry which is preliminary data.</text>
</comment>
<keyword evidence="2 4" id="KW-0732">Signal</keyword>
<evidence type="ECO:0000256" key="2">
    <source>
        <dbReference type="ARBA" id="ARBA00022729"/>
    </source>
</evidence>
<feature type="domain" description="SAF" evidence="5">
    <location>
        <begin position="23"/>
        <end position="83"/>
    </location>
</feature>
<gene>
    <name evidence="6" type="primary">flgA</name>
    <name evidence="6" type="ORF">E0493_19845</name>
</gene>
<proteinExistence type="inferred from homology"/>
<dbReference type="Gene3D" id="3.90.1210.10">
    <property type="entry name" value="Antifreeze-like/N-acetylneuraminic acid synthase C-terminal domain"/>
    <property type="match status" value="1"/>
</dbReference>
<feature type="signal peptide" evidence="4">
    <location>
        <begin position="1"/>
        <end position="17"/>
    </location>
</feature>
<comment type="similarity">
    <text evidence="4">Belongs to the FlgA family.</text>
</comment>
<evidence type="ECO:0000256" key="1">
    <source>
        <dbReference type="ARBA" id="ARBA00004418"/>
    </source>
</evidence>
<keyword evidence="6" id="KW-0966">Cell projection</keyword>
<dbReference type="InterPro" id="IPR039246">
    <property type="entry name" value="Flagellar_FlgA"/>
</dbReference>
<dbReference type="AlphaFoldDB" id="A0A845BF52"/>
<evidence type="ECO:0000313" key="7">
    <source>
        <dbReference type="Proteomes" id="UP000460715"/>
    </source>
</evidence>
<dbReference type="Gene3D" id="2.30.30.760">
    <property type="match status" value="1"/>
</dbReference>
<evidence type="ECO:0000259" key="5">
    <source>
        <dbReference type="SMART" id="SM00858"/>
    </source>
</evidence>
<comment type="function">
    <text evidence="4">Involved in the assembly process of the P-ring formation. It may associate with FlgF on the rod constituting a structure essential for the P-ring assembly or may act as a modulator protein for the P-ring assembly.</text>
</comment>
<name>A0A845BF52_9PROT</name>
<dbReference type="GO" id="GO:0044780">
    <property type="term" value="P:bacterial-type flagellum assembly"/>
    <property type="evidence" value="ECO:0007669"/>
    <property type="project" value="InterPro"/>
</dbReference>
<keyword evidence="3 4" id="KW-0574">Periplasm</keyword>
<dbReference type="Pfam" id="PF13144">
    <property type="entry name" value="ChapFlgA"/>
    <property type="match status" value="1"/>
</dbReference>
<reference evidence="6 7" key="1">
    <citation type="submission" date="2019-03" db="EMBL/GenBank/DDBJ databases">
        <title>Roseomonas sp. a novel Roseomonas species isolated from Sea whip Gorgonian.</title>
        <authorList>
            <person name="Li F."/>
            <person name="Pan X."/>
            <person name="Huang S."/>
            <person name="Li Z."/>
            <person name="Meng B."/>
        </authorList>
    </citation>
    <scope>NUCLEOTIDE SEQUENCE [LARGE SCALE GENOMIC DNA]</scope>
    <source>
        <strain evidence="6 7">M0104</strain>
    </source>
</reference>
<dbReference type="OrthoDB" id="7619725at2"/>
<sequence length="148" mass="16243">MRLLPLFALAVPLLAGAAPAAAREVWHATRTLERGDILRPQDLEAVPPRRDSAAFIEAARDLVGQEMRRRVRDGLPLRDRDVGEPLAVHSTETVRVFWKSAGVTLELEGRAMEDGAVGEEIRVHNPGSNRTIRAVVVAERTTEVRGAP</sequence>
<dbReference type="SMART" id="SM00858">
    <property type="entry name" value="SAF"/>
    <property type="match status" value="1"/>
</dbReference>
<comment type="subcellular location">
    <subcellularLocation>
        <location evidence="1 4">Periplasm</location>
    </subcellularLocation>
</comment>